<accession>A0ACC2VKY1</accession>
<comment type="caution">
    <text evidence="1">The sequence shown here is derived from an EMBL/GenBank/DDBJ whole genome shotgun (WGS) entry which is preliminary data.</text>
</comment>
<dbReference type="EMBL" id="JASBWR010000069">
    <property type="protein sequence ID" value="KAJ9099555.1"/>
    <property type="molecule type" value="Genomic_DNA"/>
</dbReference>
<dbReference type="Proteomes" id="UP001241377">
    <property type="component" value="Unassembled WGS sequence"/>
</dbReference>
<evidence type="ECO:0000313" key="1">
    <source>
        <dbReference type="EMBL" id="KAJ9099555.1"/>
    </source>
</evidence>
<organism evidence="1 2">
    <name type="scientific">Naganishia cerealis</name>
    <dbReference type="NCBI Taxonomy" id="610337"/>
    <lineage>
        <taxon>Eukaryota</taxon>
        <taxon>Fungi</taxon>
        <taxon>Dikarya</taxon>
        <taxon>Basidiomycota</taxon>
        <taxon>Agaricomycotina</taxon>
        <taxon>Tremellomycetes</taxon>
        <taxon>Filobasidiales</taxon>
        <taxon>Filobasidiaceae</taxon>
        <taxon>Naganishia</taxon>
    </lineage>
</organism>
<keyword evidence="2" id="KW-1185">Reference proteome</keyword>
<evidence type="ECO:0000313" key="2">
    <source>
        <dbReference type="Proteomes" id="UP001241377"/>
    </source>
</evidence>
<name>A0ACC2VKY1_9TREE</name>
<sequence length="309" mass="35031">MSEEKLTSNPEDQRVYNEKEEVVDIENSSSVPRKQIEKRPSLLDRLMRRGSETKEQENSNPQAPEREDELPPLSDLKLVGYKATTRRRLLGGELAHNIRNLVPRRLQLASEWNLVYSMEQDGISLRSLYRNNDRDQQVAQVKRQRKTVDAGYASLVVNSMVGSHGYHNEIRRPVGYVLVIQDSTGAIFGSYLNENLRLMEHKRYYGNGECFLWKCESTGDGSMRFKAFVYTGINDNIIYSNSQFIAIGSSDGHNGIWIDKLLCSGVSAYCETFGNEVLCGSSHASGSRPNAKESRFEIIGLEVWRIGDP</sequence>
<reference evidence="1" key="1">
    <citation type="submission" date="2023-04" db="EMBL/GenBank/DDBJ databases">
        <title>Draft Genome sequencing of Naganishia species isolated from polar environments using Oxford Nanopore Technology.</title>
        <authorList>
            <person name="Leo P."/>
            <person name="Venkateswaran K."/>
        </authorList>
    </citation>
    <scope>NUCLEOTIDE SEQUENCE</scope>
    <source>
        <strain evidence="1">MNA-CCFEE 5261</strain>
    </source>
</reference>
<protein>
    <submittedName>
        <fullName evidence="1">Uncharacterized protein</fullName>
    </submittedName>
</protein>
<gene>
    <name evidence="1" type="ORF">QFC19_005980</name>
</gene>
<proteinExistence type="predicted"/>